<gene>
    <name evidence="3" type="ORF">GOBAR_AA02751</name>
</gene>
<protein>
    <recommendedName>
        <fullName evidence="2">DUF4283 domain-containing protein</fullName>
    </recommendedName>
</protein>
<dbReference type="PANTHER" id="PTHR31286">
    <property type="entry name" value="GLYCINE-RICH CELL WALL STRUCTURAL PROTEIN 1.8-LIKE"/>
    <property type="match status" value="1"/>
</dbReference>
<accession>A0A2P5YQF6</accession>
<dbReference type="EMBL" id="KZ662891">
    <property type="protein sequence ID" value="PPS17830.1"/>
    <property type="molecule type" value="Genomic_DNA"/>
</dbReference>
<dbReference type="PANTHER" id="PTHR31286:SF173">
    <property type="entry name" value="DUF4283 DOMAIN-CONTAINING PROTEIN"/>
    <property type="match status" value="1"/>
</dbReference>
<evidence type="ECO:0000259" key="2">
    <source>
        <dbReference type="Pfam" id="PF14111"/>
    </source>
</evidence>
<dbReference type="InterPro" id="IPR025558">
    <property type="entry name" value="DUF4283"/>
</dbReference>
<dbReference type="OrthoDB" id="1096772at2759"/>
<evidence type="ECO:0000313" key="3">
    <source>
        <dbReference type="EMBL" id="PPS17830.1"/>
    </source>
</evidence>
<name>A0A2P5YQF6_GOSBA</name>
<dbReference type="InterPro" id="IPR040256">
    <property type="entry name" value="At4g02000-like"/>
</dbReference>
<organism evidence="3 4">
    <name type="scientific">Gossypium barbadense</name>
    <name type="common">Sea Island cotton</name>
    <name type="synonym">Hibiscus barbadensis</name>
    <dbReference type="NCBI Taxonomy" id="3634"/>
    <lineage>
        <taxon>Eukaryota</taxon>
        <taxon>Viridiplantae</taxon>
        <taxon>Streptophyta</taxon>
        <taxon>Embryophyta</taxon>
        <taxon>Tracheophyta</taxon>
        <taxon>Spermatophyta</taxon>
        <taxon>Magnoliopsida</taxon>
        <taxon>eudicotyledons</taxon>
        <taxon>Gunneridae</taxon>
        <taxon>Pentapetalae</taxon>
        <taxon>rosids</taxon>
        <taxon>malvids</taxon>
        <taxon>Malvales</taxon>
        <taxon>Malvaceae</taxon>
        <taxon>Malvoideae</taxon>
        <taxon>Gossypium</taxon>
    </lineage>
</organism>
<feature type="compositionally biased region" description="Basic and acidic residues" evidence="1">
    <location>
        <begin position="262"/>
        <end position="277"/>
    </location>
</feature>
<feature type="compositionally biased region" description="Polar residues" evidence="1">
    <location>
        <begin position="280"/>
        <end position="289"/>
    </location>
</feature>
<dbReference type="AlphaFoldDB" id="A0A2P5YQF6"/>
<evidence type="ECO:0000313" key="4">
    <source>
        <dbReference type="Proteomes" id="UP000239757"/>
    </source>
</evidence>
<reference evidence="3 4" key="1">
    <citation type="submission" date="2015-01" db="EMBL/GenBank/DDBJ databases">
        <title>Genome of allotetraploid Gossypium barbadense reveals genomic plasticity and fiber elongation in cotton evolution.</title>
        <authorList>
            <person name="Chen X."/>
            <person name="Liu X."/>
            <person name="Zhao B."/>
            <person name="Zheng H."/>
            <person name="Hu Y."/>
            <person name="Lu G."/>
            <person name="Yang C."/>
            <person name="Chen J."/>
            <person name="Shan C."/>
            <person name="Zhang L."/>
            <person name="Zhou Y."/>
            <person name="Wang L."/>
            <person name="Guo W."/>
            <person name="Bai Y."/>
            <person name="Ruan J."/>
            <person name="Shangguan X."/>
            <person name="Mao Y."/>
            <person name="Jiang J."/>
            <person name="Zhu Y."/>
            <person name="Lei J."/>
            <person name="Kang H."/>
            <person name="Chen S."/>
            <person name="He X."/>
            <person name="Wang R."/>
            <person name="Wang Y."/>
            <person name="Chen J."/>
            <person name="Wang L."/>
            <person name="Yu S."/>
            <person name="Wang B."/>
            <person name="Wei J."/>
            <person name="Song S."/>
            <person name="Lu X."/>
            <person name="Gao Z."/>
            <person name="Gu W."/>
            <person name="Deng X."/>
            <person name="Ma D."/>
            <person name="Wang S."/>
            <person name="Liang W."/>
            <person name="Fang L."/>
            <person name="Cai C."/>
            <person name="Zhu X."/>
            <person name="Zhou B."/>
            <person name="Zhang Y."/>
            <person name="Chen Z."/>
            <person name="Xu S."/>
            <person name="Zhu R."/>
            <person name="Wang S."/>
            <person name="Zhang T."/>
            <person name="Zhao G."/>
        </authorList>
    </citation>
    <scope>NUCLEOTIDE SEQUENCE [LARGE SCALE GENOMIC DNA]</scope>
    <source>
        <strain evidence="4">cv. Xinhai21</strain>
        <tissue evidence="3">Leaf</tissue>
    </source>
</reference>
<proteinExistence type="predicted"/>
<feature type="domain" description="DUF4283" evidence="2">
    <location>
        <begin position="79"/>
        <end position="159"/>
    </location>
</feature>
<sequence>MLSTSSASFANGNGEDISIVEDSNTKKVRFKDTDTALEDVIVVDPLPMSPLSWKDKKSIVDGVPSIDFSDRVYQILEKEMSTSIILKILGRNIGISTLQNKLYGIWRPSKPFQLMNIENGYFLAKFQNSIDYDKVLSQGPWIIFDYYLTVQPWSIDFNSNLPYPNLIQTWIRFPRLPSHLYKRQILMEIGSLIGKITKLDINTDSRARGRYARMVVFVNLGRPLISKILINGNPQRIEYENLPVRLRRSEKENTGPWMLVEQKSRRGNLEGAKKDLEASSLEQESTKNPKSMLESKGRKAVGNGLNKTNLNWPIANPPNSSNNEKTHGSGFSGLQLELQSSKNHLETDPKELSVMQVPVTSAEAMSRPLIAGQGQMEHEFPSIKQANHVVVYNPVFEENSFMDVKVKEGVLDVRNHSKVVFNNKRTLETGDSAGSNLVKVGCKSQIAKKSISKVRWKLNKTLKGPGNRFKISENSRVSFADSMKRAATLITSEIEEQSAKDLSRHLEEEVDISSSACQ</sequence>
<evidence type="ECO:0000256" key="1">
    <source>
        <dbReference type="SAM" id="MobiDB-lite"/>
    </source>
</evidence>
<dbReference type="Pfam" id="PF14111">
    <property type="entry name" value="DUF4283"/>
    <property type="match status" value="1"/>
</dbReference>
<dbReference type="Proteomes" id="UP000239757">
    <property type="component" value="Unassembled WGS sequence"/>
</dbReference>
<feature type="region of interest" description="Disordered" evidence="1">
    <location>
        <begin position="257"/>
        <end position="310"/>
    </location>
</feature>